<evidence type="ECO:0000259" key="2">
    <source>
        <dbReference type="Pfam" id="PF13340"/>
    </source>
</evidence>
<dbReference type="GO" id="GO:0004803">
    <property type="term" value="F:transposase activity"/>
    <property type="evidence" value="ECO:0007669"/>
    <property type="project" value="InterPro"/>
</dbReference>
<dbReference type="Pfam" id="PF13340">
    <property type="entry name" value="DUF4096"/>
    <property type="match status" value="1"/>
</dbReference>
<dbReference type="GO" id="GO:0006313">
    <property type="term" value="P:DNA transposition"/>
    <property type="evidence" value="ECO:0007669"/>
    <property type="project" value="InterPro"/>
</dbReference>
<organism evidence="3 4">
    <name type="scientific">Tardiphaga robiniae</name>
    <dbReference type="NCBI Taxonomy" id="943830"/>
    <lineage>
        <taxon>Bacteria</taxon>
        <taxon>Pseudomonadati</taxon>
        <taxon>Pseudomonadota</taxon>
        <taxon>Alphaproteobacteria</taxon>
        <taxon>Hyphomicrobiales</taxon>
        <taxon>Nitrobacteraceae</taxon>
        <taxon>Tardiphaga</taxon>
    </lineage>
</organism>
<dbReference type="InterPro" id="IPR025161">
    <property type="entry name" value="IS402-like_dom"/>
</dbReference>
<dbReference type="Proteomes" id="UP000515291">
    <property type="component" value="Chromosome"/>
</dbReference>
<accession>A0A7G6U1K7</accession>
<evidence type="ECO:0000313" key="3">
    <source>
        <dbReference type="EMBL" id="QND72889.1"/>
    </source>
</evidence>
<dbReference type="Pfam" id="PF01609">
    <property type="entry name" value="DDE_Tnp_1"/>
    <property type="match status" value="1"/>
</dbReference>
<gene>
    <name evidence="3" type="ORF">HB776_17995</name>
</gene>
<sequence length="278" mass="31881">MWKPEHRLTADRRSLRYPSDLSDAEWVLVAPMIPPARRGGRRRLVDVREVLNAIFYVLSTGCQWNAMPKDLPPKSTAHLYFLLWDWDGTLDRIHDALYVATREAAGREASPTVAIIDSQSSKAAQKGAPALDPQGFDAGKKITGRKRHILVDTLGLLLGVSVHAADIQDRDGAHDLLRRARRRFPFVERIFADGGYQGPKMAKTVAATGCWKIEIVKRSDLHRFVVLPKRWIVERTFAWISRNRRLMRDFERYTRTVAAFVRLAMIRIMLRRLTRSTQ</sequence>
<dbReference type="PANTHER" id="PTHR30007">
    <property type="entry name" value="PHP DOMAIN PROTEIN"/>
    <property type="match status" value="1"/>
</dbReference>
<proteinExistence type="predicted"/>
<name>A0A7G6U1K7_9BRAD</name>
<dbReference type="AlphaFoldDB" id="A0A7G6U1K7"/>
<dbReference type="KEGG" id="trb:HB776_17995"/>
<evidence type="ECO:0000313" key="4">
    <source>
        <dbReference type="Proteomes" id="UP000515291"/>
    </source>
</evidence>
<dbReference type="InterPro" id="IPR002559">
    <property type="entry name" value="Transposase_11"/>
</dbReference>
<dbReference type="GO" id="GO:0003677">
    <property type="term" value="F:DNA binding"/>
    <property type="evidence" value="ECO:0007669"/>
    <property type="project" value="InterPro"/>
</dbReference>
<reference evidence="4" key="1">
    <citation type="journal article" date="2020" name="Mol. Plant Microbe">
        <title>Rhizobial microsymbionts of the narrowly endemic Oxytropis species growing in Kamchatka are characterized by significant genetic diversity and possess a set of genes that are associated with T3SS and T6SS secretion systems and can affect the development of symbiosis.</title>
        <authorList>
            <person name="Safronova V."/>
            <person name="Guro P."/>
            <person name="Sazanova A."/>
            <person name="Kuznetsova I."/>
            <person name="Belimov A."/>
            <person name="Yakubov V."/>
            <person name="Chirak E."/>
            <person name="Afonin A."/>
            <person name="Gogolev Y."/>
            <person name="Andronov E."/>
            <person name="Tikhonovich I."/>
        </authorList>
    </citation>
    <scope>NUCLEOTIDE SEQUENCE [LARGE SCALE GENOMIC DNA]</scope>
    <source>
        <strain evidence="4">581</strain>
    </source>
</reference>
<dbReference type="NCBIfam" id="NF033580">
    <property type="entry name" value="transpos_IS5_3"/>
    <property type="match status" value="1"/>
</dbReference>
<feature type="domain" description="Transposase IS4-like" evidence="1">
    <location>
        <begin position="110"/>
        <end position="267"/>
    </location>
</feature>
<dbReference type="EMBL" id="CP050292">
    <property type="protein sequence ID" value="QND72889.1"/>
    <property type="molecule type" value="Genomic_DNA"/>
</dbReference>
<protein>
    <submittedName>
        <fullName evidence="3">IS5 family transposase</fullName>
    </submittedName>
</protein>
<evidence type="ECO:0000259" key="1">
    <source>
        <dbReference type="Pfam" id="PF01609"/>
    </source>
</evidence>
<dbReference type="PANTHER" id="PTHR30007:SF0">
    <property type="entry name" value="TRANSPOSASE"/>
    <property type="match status" value="1"/>
</dbReference>
<feature type="domain" description="Insertion element IS402-like" evidence="2">
    <location>
        <begin position="21"/>
        <end position="94"/>
    </location>
</feature>